<dbReference type="PANTHER" id="PTHR43876:SF25">
    <property type="entry name" value="MONOOXYGENASE NMA2164"/>
    <property type="match status" value="1"/>
</dbReference>
<dbReference type="PANTHER" id="PTHR43876">
    <property type="entry name" value="UBIQUINONE BIOSYNTHESIS MONOOXYGENASE COQ6, MITOCHONDRIAL"/>
    <property type="match status" value="1"/>
</dbReference>
<dbReference type="OrthoDB" id="9769565at2"/>
<evidence type="ECO:0000256" key="6">
    <source>
        <dbReference type="ARBA" id="ARBA00023002"/>
    </source>
</evidence>
<reference evidence="9 10" key="1">
    <citation type="submission" date="2018-06" db="EMBL/GenBank/DDBJ databases">
        <authorList>
            <consortium name="Pathogen Informatics"/>
            <person name="Doyle S."/>
        </authorList>
    </citation>
    <scope>NUCLEOTIDE SEQUENCE [LARGE SCALE GENOMIC DNA]</scope>
    <source>
        <strain evidence="9 10">NCTC10717</strain>
    </source>
</reference>
<name>A0A380MKZ9_9GAMM</name>
<proteinExistence type="inferred from homology"/>
<dbReference type="Proteomes" id="UP000254575">
    <property type="component" value="Unassembled WGS sequence"/>
</dbReference>
<keyword evidence="10" id="KW-1185">Reference proteome</keyword>
<evidence type="ECO:0000256" key="7">
    <source>
        <dbReference type="ARBA" id="ARBA00023033"/>
    </source>
</evidence>
<gene>
    <name evidence="9" type="primary">ubiH</name>
    <name evidence="9" type="ORF">NCTC10717_00453</name>
</gene>
<dbReference type="AlphaFoldDB" id="A0A380MKZ9"/>
<evidence type="ECO:0000256" key="2">
    <source>
        <dbReference type="ARBA" id="ARBA00004749"/>
    </source>
</evidence>
<dbReference type="InterPro" id="IPR036188">
    <property type="entry name" value="FAD/NAD-bd_sf"/>
</dbReference>
<dbReference type="RefSeq" id="WP_115217751.1">
    <property type="nucleotide sequence ID" value="NZ_UHIA01000003.1"/>
</dbReference>
<dbReference type="EC" id="1.14.13.-" evidence="9"/>
<evidence type="ECO:0000313" key="9">
    <source>
        <dbReference type="EMBL" id="SUO92246.1"/>
    </source>
</evidence>
<dbReference type="NCBIfam" id="TIGR01988">
    <property type="entry name" value="Ubi-OHases"/>
    <property type="match status" value="1"/>
</dbReference>
<evidence type="ECO:0000313" key="10">
    <source>
        <dbReference type="Proteomes" id="UP000254575"/>
    </source>
</evidence>
<keyword evidence="7" id="KW-0503">Monooxygenase</keyword>
<keyword evidence="6 9" id="KW-0560">Oxidoreductase</keyword>
<dbReference type="GO" id="GO:0071949">
    <property type="term" value="F:FAD binding"/>
    <property type="evidence" value="ECO:0007669"/>
    <property type="project" value="InterPro"/>
</dbReference>
<dbReference type="NCBIfam" id="NF006593">
    <property type="entry name" value="PRK09126.1"/>
    <property type="match status" value="1"/>
</dbReference>
<organism evidence="9 10">
    <name type="scientific">Suttonella indologenes</name>
    <dbReference type="NCBI Taxonomy" id="13276"/>
    <lineage>
        <taxon>Bacteria</taxon>
        <taxon>Pseudomonadati</taxon>
        <taxon>Pseudomonadota</taxon>
        <taxon>Gammaproteobacteria</taxon>
        <taxon>Cardiobacteriales</taxon>
        <taxon>Cardiobacteriaceae</taxon>
        <taxon>Suttonella</taxon>
    </lineage>
</organism>
<keyword evidence="5" id="KW-0274">FAD</keyword>
<dbReference type="SUPFAM" id="SSF51905">
    <property type="entry name" value="FAD/NAD(P)-binding domain"/>
    <property type="match status" value="1"/>
</dbReference>
<sequence length="395" mass="43756">MRTEFDLIVVGAGPSGLSLCRALADSGLDIAVIDPHSAEELSNPPFDGREIALTHPSKHILENLGIWQGFAEDEIYFLREAKVVNGDSPYQLHFALPPTDSKKRPIDTLGYLVSNHNIRRAAYAAAQKQHNLHWFLQEKVVHSTSDAQRASVTLSNGTQLHAPLLVAADSRLSSVRRQMGIVCDMHDFGRTVLVFRLEHSISNDHTAFECFFYGSTLALLPLTDHITNCVITIDSRKVHTLTSLAPQALADHVAAQVQHRFGEMRLISEVCDYPLMGTHARRFHATRCALIGDAACGMHPVTAHGYNLGLQSQEILARLILRQHGQGKDIGADNMLAAYTRQHQRNTLPLYHGTNLIVKLFTRETPIAKVVRGGVLRVSNKLPFLKTIITRQLTG</sequence>
<dbReference type="InterPro" id="IPR002938">
    <property type="entry name" value="FAD-bd"/>
</dbReference>
<dbReference type="GO" id="GO:0004497">
    <property type="term" value="F:monooxygenase activity"/>
    <property type="evidence" value="ECO:0007669"/>
    <property type="project" value="UniProtKB-KW"/>
</dbReference>
<protein>
    <submittedName>
        <fullName evidence="9">2-octaprenyl-6-methoxyphenol hydroxylase</fullName>
        <ecNumber evidence="9">1.14.13.-</ecNumber>
    </submittedName>
</protein>
<feature type="domain" description="FAD-binding" evidence="8">
    <location>
        <begin position="6"/>
        <end position="328"/>
    </location>
</feature>
<evidence type="ECO:0000256" key="3">
    <source>
        <dbReference type="ARBA" id="ARBA00005349"/>
    </source>
</evidence>
<dbReference type="UniPathway" id="UPA00232"/>
<evidence type="ECO:0000256" key="4">
    <source>
        <dbReference type="ARBA" id="ARBA00022630"/>
    </source>
</evidence>
<evidence type="ECO:0000259" key="8">
    <source>
        <dbReference type="Pfam" id="PF01494"/>
    </source>
</evidence>
<dbReference type="GO" id="GO:0016705">
    <property type="term" value="F:oxidoreductase activity, acting on paired donors, with incorporation or reduction of molecular oxygen"/>
    <property type="evidence" value="ECO:0007669"/>
    <property type="project" value="InterPro"/>
</dbReference>
<evidence type="ECO:0000256" key="1">
    <source>
        <dbReference type="ARBA" id="ARBA00001974"/>
    </source>
</evidence>
<dbReference type="InterPro" id="IPR051205">
    <property type="entry name" value="UbiH/COQ6_monooxygenase"/>
</dbReference>
<comment type="cofactor">
    <cofactor evidence="1">
        <name>FAD</name>
        <dbReference type="ChEBI" id="CHEBI:57692"/>
    </cofactor>
</comment>
<dbReference type="InterPro" id="IPR010971">
    <property type="entry name" value="UbiH/COQ6"/>
</dbReference>
<comment type="similarity">
    <text evidence="3">Belongs to the UbiH/COQ6 family.</text>
</comment>
<evidence type="ECO:0000256" key="5">
    <source>
        <dbReference type="ARBA" id="ARBA00022827"/>
    </source>
</evidence>
<accession>A0A380MKZ9</accession>
<dbReference type="GO" id="GO:0006744">
    <property type="term" value="P:ubiquinone biosynthetic process"/>
    <property type="evidence" value="ECO:0007669"/>
    <property type="project" value="UniProtKB-UniPathway"/>
</dbReference>
<dbReference type="PRINTS" id="PR00420">
    <property type="entry name" value="RNGMNOXGNASE"/>
</dbReference>
<keyword evidence="4" id="KW-0285">Flavoprotein</keyword>
<dbReference type="Pfam" id="PF01494">
    <property type="entry name" value="FAD_binding_3"/>
    <property type="match status" value="1"/>
</dbReference>
<dbReference type="EMBL" id="UHIA01000003">
    <property type="protein sequence ID" value="SUO92246.1"/>
    <property type="molecule type" value="Genomic_DNA"/>
</dbReference>
<dbReference type="Gene3D" id="3.50.50.60">
    <property type="entry name" value="FAD/NAD(P)-binding domain"/>
    <property type="match status" value="2"/>
</dbReference>
<comment type="pathway">
    <text evidence="2">Cofactor biosynthesis; ubiquinone biosynthesis.</text>
</comment>